<dbReference type="Proteomes" id="UP000535182">
    <property type="component" value="Unassembled WGS sequence"/>
</dbReference>
<dbReference type="InterPro" id="IPR013099">
    <property type="entry name" value="K_chnl_dom"/>
</dbReference>
<dbReference type="EMBL" id="JACHEB010000008">
    <property type="protein sequence ID" value="MBB5330014.1"/>
    <property type="molecule type" value="Genomic_DNA"/>
</dbReference>
<feature type="domain" description="Potassium channel" evidence="2">
    <location>
        <begin position="82"/>
        <end position="162"/>
    </location>
</feature>
<feature type="transmembrane region" description="Helical" evidence="1">
    <location>
        <begin position="73"/>
        <end position="93"/>
    </location>
</feature>
<proteinExistence type="predicted"/>
<sequence>MRIVAFIAGFFFCWGVALDAFQTIILPRRPTGRFRITRIFFIITWAPWVFMAERASNKKIRDQIYSIYGPLSLLLLLLCWAVLLIFGFGLFYFSMRSPFGDVMVGHTNSAWTQFGTDLYVSGTTLFTLGLGDVVPHSPFARAFIIFESGVGLGFVALVIGYLPVLYQAFSHREISVALLDARAGSPPNAAELIRRHSFTGSEEAVIALLEEWERWSAEILESHISYPILCFYRSQHDTQGWLAALVSILDTCALLISVIEGTHSRQAQLTFVMSRHALTDISEVFGLMKLKPAQHQAAIDRLPSKDFYHLCEALGENQVRLCGDPAAAKRLNTLRALYEPQAFALSEYLRLSLPVWVAPPKVNDQWSILTRMRTDAATEVKASGDPAPLFHDEDHG</sequence>
<reference evidence="3 4" key="1">
    <citation type="submission" date="2020-08" db="EMBL/GenBank/DDBJ databases">
        <title>Genomic Encyclopedia of Type Strains, Phase IV (KMG-V): Genome sequencing to study the core and pangenomes of soil and plant-associated prokaryotes.</title>
        <authorList>
            <person name="Whitman W."/>
        </authorList>
    </citation>
    <scope>NUCLEOTIDE SEQUENCE [LARGE SCALE GENOMIC DNA]</scope>
    <source>
        <strain evidence="3 4">X5P2</strain>
    </source>
</reference>
<dbReference type="Gene3D" id="1.10.287.70">
    <property type="match status" value="1"/>
</dbReference>
<organism evidence="3 4">
    <name type="scientific">Tunturiibacter gelidiferens</name>
    <dbReference type="NCBI Taxonomy" id="3069689"/>
    <lineage>
        <taxon>Bacteria</taxon>
        <taxon>Pseudomonadati</taxon>
        <taxon>Acidobacteriota</taxon>
        <taxon>Terriglobia</taxon>
        <taxon>Terriglobales</taxon>
        <taxon>Acidobacteriaceae</taxon>
        <taxon>Tunturiibacter</taxon>
    </lineage>
</organism>
<keyword evidence="4" id="KW-1185">Reference proteome</keyword>
<keyword evidence="1" id="KW-0472">Membrane</keyword>
<keyword evidence="1" id="KW-1133">Transmembrane helix</keyword>
<dbReference type="AlphaFoldDB" id="A0A9X0QH04"/>
<dbReference type="Pfam" id="PF07885">
    <property type="entry name" value="Ion_trans_2"/>
    <property type="match status" value="1"/>
</dbReference>
<name>A0A9X0QH04_9BACT</name>
<evidence type="ECO:0000313" key="3">
    <source>
        <dbReference type="EMBL" id="MBB5330014.1"/>
    </source>
</evidence>
<feature type="transmembrane region" description="Helical" evidence="1">
    <location>
        <begin position="241"/>
        <end position="259"/>
    </location>
</feature>
<evidence type="ECO:0000259" key="2">
    <source>
        <dbReference type="Pfam" id="PF07885"/>
    </source>
</evidence>
<evidence type="ECO:0000313" key="4">
    <source>
        <dbReference type="Proteomes" id="UP000535182"/>
    </source>
</evidence>
<protein>
    <recommendedName>
        <fullName evidence="2">Potassium channel domain-containing protein</fullName>
    </recommendedName>
</protein>
<feature type="transmembrane region" description="Helical" evidence="1">
    <location>
        <begin position="139"/>
        <end position="162"/>
    </location>
</feature>
<comment type="caution">
    <text evidence="3">The sequence shown here is derived from an EMBL/GenBank/DDBJ whole genome shotgun (WGS) entry which is preliminary data.</text>
</comment>
<dbReference type="RefSeq" id="WP_183979020.1">
    <property type="nucleotide sequence ID" value="NZ_JACHEB010000008.1"/>
</dbReference>
<evidence type="ECO:0000256" key="1">
    <source>
        <dbReference type="SAM" id="Phobius"/>
    </source>
</evidence>
<gene>
    <name evidence="3" type="ORF">HDF14_003643</name>
</gene>
<keyword evidence="1" id="KW-0812">Transmembrane</keyword>
<feature type="transmembrane region" description="Helical" evidence="1">
    <location>
        <begin position="35"/>
        <end position="52"/>
    </location>
</feature>
<dbReference type="SUPFAM" id="SSF81324">
    <property type="entry name" value="Voltage-gated potassium channels"/>
    <property type="match status" value="1"/>
</dbReference>
<accession>A0A9X0QH04</accession>